<keyword evidence="5" id="KW-1185">Reference proteome</keyword>
<feature type="signal peptide" evidence="2">
    <location>
        <begin position="1"/>
        <end position="23"/>
    </location>
</feature>
<feature type="chain" id="PRO_5002110940" evidence="2">
    <location>
        <begin position="24"/>
        <end position="808"/>
    </location>
</feature>
<dbReference type="RefSeq" id="WP_041975777.1">
    <property type="nucleotide sequence ID" value="NZ_CBXV010000005.1"/>
</dbReference>
<reference evidence="4 5" key="2">
    <citation type="submission" date="2015-01" db="EMBL/GenBank/DDBJ databases">
        <title>Complete genome sequence of Pyrinomonas methylaliphatogenes type strain K22T.</title>
        <authorList>
            <person name="Lee K.C.Y."/>
            <person name="Power J.F."/>
            <person name="Dunfield P.F."/>
            <person name="Morgan X.C."/>
            <person name="Huttenhower C."/>
            <person name="Stott M.B."/>
        </authorList>
    </citation>
    <scope>NUCLEOTIDE SEQUENCE [LARGE SCALE GENOMIC DNA]</scope>
    <source>
        <strain evidence="4 5">K22</strain>
    </source>
</reference>
<dbReference type="CDD" id="cd00146">
    <property type="entry name" value="PKD"/>
    <property type="match status" value="1"/>
</dbReference>
<accession>A0A0B6WZ66</accession>
<evidence type="ECO:0000256" key="2">
    <source>
        <dbReference type="SAM" id="SignalP"/>
    </source>
</evidence>
<dbReference type="SMART" id="SM00089">
    <property type="entry name" value="PKD"/>
    <property type="match status" value="2"/>
</dbReference>
<feature type="region of interest" description="Disordered" evidence="1">
    <location>
        <begin position="775"/>
        <end position="808"/>
    </location>
</feature>
<dbReference type="InterPro" id="IPR000601">
    <property type="entry name" value="PKD_dom"/>
</dbReference>
<evidence type="ECO:0000313" key="4">
    <source>
        <dbReference type="EMBL" id="CDM65460.1"/>
    </source>
</evidence>
<dbReference type="EMBL" id="CBXV010000005">
    <property type="protein sequence ID" value="CDM65460.1"/>
    <property type="molecule type" value="Genomic_DNA"/>
</dbReference>
<feature type="compositionally biased region" description="Polar residues" evidence="1">
    <location>
        <begin position="500"/>
        <end position="515"/>
    </location>
</feature>
<dbReference type="AlphaFoldDB" id="A0A0B6WZ66"/>
<reference evidence="4 5" key="1">
    <citation type="submission" date="2013-12" db="EMBL/GenBank/DDBJ databases">
        <authorList>
            <person name="Stott M."/>
        </authorList>
    </citation>
    <scope>NUCLEOTIDE SEQUENCE [LARGE SCALE GENOMIC DNA]</scope>
    <source>
        <strain evidence="4 5">K22</strain>
    </source>
</reference>
<proteinExistence type="predicted"/>
<sequence length="808" mass="85702" precursor="true">MRFARGALVAALTVVMLCAAASAQTLRPESDPRNLAPTLGTGGPVGGPTGLFTIYDGQTLRRGEFTFSFGYSNYDRDPGNVDITEVPLSFQVGLSDYLELFFNTDAYRGIKVNNPRNLSSFYLPNSRFFNLPAIVLAPTGPNVGTQIAASGALYRPPSSQPFVPFPFVGGSCGTFGLAPGPTGGTYGFPGFNAQIGTPTGGQSNYGAAANFPCLGSVYGSILPGVVLRNGPVNSSVPGGQRTVDGPITYTVPPAYLPDAPFINRLYGESAFSTFVIGAKIRLTGPNNPLGFGFIPFYRFYADKANDAAGFNQLQRGASPGGNVGDFGVIFFMDGRVSRSVNISVNLGYILNSNPRSDALNKAALLDRPDELIAGVGFDFPVNKYFQPIAELRSTQYVGGRTPNAFENSPVDGLVGVRIFPARYMGFSAAYRRHLNQQDQSHFSQTLPSGFTPSDDPNGYLFQFFIGRRNERAPEYLPNQPPTVSVTANPTSITVCPRDPSQANPPDSRVQLSASATDPDGDTLLYSWTVTAGKIVGEGPNVTWDLSGVQPGTYTANVEVDDGCGCVAFASTSVTVSECPAPTPTPTPACPTISVSCPTEPVQAGQPITFTANVQGAPEGRTLTYNWTVSAGTITSGQGTPTIQVDTTGLGGQTVTATVEIGGLDASCTSTASCSASVVQPPQASKFDEYGNIAFNDEKARLDNFAIQLQNQPGAQGYIIAYGGRRGRVGEALRRAERAKNYLVSTRGIEAGRIVTVDGGYRETLTVELWIVPQGAQPPQATPTLTPEEAQPRPAAPARRAPRRRPRRR</sequence>
<evidence type="ECO:0000256" key="1">
    <source>
        <dbReference type="SAM" id="MobiDB-lite"/>
    </source>
</evidence>
<feature type="compositionally biased region" description="Basic residues" evidence="1">
    <location>
        <begin position="799"/>
        <end position="808"/>
    </location>
</feature>
<feature type="domain" description="PKD/Chitinase" evidence="3">
    <location>
        <begin position="491"/>
        <end position="578"/>
    </location>
</feature>
<protein>
    <submittedName>
        <fullName evidence="4">Outer membrane protein/peptidoglycan-associated (Lipo)protein</fullName>
    </submittedName>
</protein>
<feature type="compositionally biased region" description="Low complexity" evidence="1">
    <location>
        <begin position="775"/>
        <end position="798"/>
    </location>
</feature>
<name>A0A0B6WZ66_9BACT</name>
<gene>
    <name evidence="4" type="ORF">PYK22_01461</name>
</gene>
<dbReference type="STRING" id="454194.PYK22_01461"/>
<evidence type="ECO:0000313" key="5">
    <source>
        <dbReference type="Proteomes" id="UP000031518"/>
    </source>
</evidence>
<dbReference type="Pfam" id="PF00801">
    <property type="entry name" value="PKD"/>
    <property type="match status" value="1"/>
</dbReference>
<dbReference type="Pfam" id="PF22352">
    <property type="entry name" value="K319L-like_PKD"/>
    <property type="match status" value="1"/>
</dbReference>
<feature type="region of interest" description="Disordered" evidence="1">
    <location>
        <begin position="497"/>
        <end position="516"/>
    </location>
</feature>
<organism evidence="4 5">
    <name type="scientific">Pyrinomonas methylaliphatogenes</name>
    <dbReference type="NCBI Taxonomy" id="454194"/>
    <lineage>
        <taxon>Bacteria</taxon>
        <taxon>Pseudomonadati</taxon>
        <taxon>Acidobacteriota</taxon>
        <taxon>Blastocatellia</taxon>
        <taxon>Blastocatellales</taxon>
        <taxon>Pyrinomonadaceae</taxon>
        <taxon>Pyrinomonas</taxon>
    </lineage>
</organism>
<dbReference type="Gene3D" id="2.60.40.10">
    <property type="entry name" value="Immunoglobulins"/>
    <property type="match status" value="2"/>
</dbReference>
<dbReference type="InterPro" id="IPR013783">
    <property type="entry name" value="Ig-like_fold"/>
</dbReference>
<dbReference type="InterPro" id="IPR022409">
    <property type="entry name" value="PKD/Chitinase_dom"/>
</dbReference>
<dbReference type="Proteomes" id="UP000031518">
    <property type="component" value="Unassembled WGS sequence"/>
</dbReference>
<dbReference type="InterPro" id="IPR035986">
    <property type="entry name" value="PKD_dom_sf"/>
</dbReference>
<keyword evidence="2" id="KW-0732">Signal</keyword>
<feature type="domain" description="PKD/Chitinase" evidence="3">
    <location>
        <begin position="589"/>
        <end position="680"/>
    </location>
</feature>
<dbReference type="OrthoDB" id="102739at2"/>
<evidence type="ECO:0000259" key="3">
    <source>
        <dbReference type="SMART" id="SM00089"/>
    </source>
</evidence>
<dbReference type="SUPFAM" id="SSF49299">
    <property type="entry name" value="PKD domain"/>
    <property type="match status" value="2"/>
</dbReference>